<dbReference type="InterPro" id="IPR036388">
    <property type="entry name" value="WH-like_DNA-bd_sf"/>
</dbReference>
<dbReference type="Gene3D" id="1.10.10.10">
    <property type="entry name" value="Winged helix-like DNA-binding domain superfamily/Winged helix DNA-binding domain"/>
    <property type="match status" value="1"/>
</dbReference>
<evidence type="ECO:0000313" key="2">
    <source>
        <dbReference type="Proteomes" id="UP001059617"/>
    </source>
</evidence>
<accession>A0ABY5VPD8</accession>
<reference evidence="1" key="1">
    <citation type="submission" date="2021-04" db="EMBL/GenBank/DDBJ databases">
        <authorList>
            <person name="Hartkoorn R.C."/>
            <person name="Beaudoing E."/>
            <person name="Hot D."/>
        </authorList>
    </citation>
    <scope>NUCLEOTIDE SEQUENCE</scope>
    <source>
        <strain evidence="1">NRRL B-16292</strain>
    </source>
</reference>
<dbReference type="SUPFAM" id="SSF46785">
    <property type="entry name" value="Winged helix' DNA-binding domain"/>
    <property type="match status" value="1"/>
</dbReference>
<gene>
    <name evidence="1" type="ORF">Dfulv_30855</name>
</gene>
<dbReference type="InterPro" id="IPR036390">
    <property type="entry name" value="WH_DNA-bd_sf"/>
</dbReference>
<dbReference type="Proteomes" id="UP001059617">
    <property type="component" value="Chromosome"/>
</dbReference>
<evidence type="ECO:0000313" key="1">
    <source>
        <dbReference type="EMBL" id="UWP79553.1"/>
    </source>
</evidence>
<name>A0ABY5VPD8_9ACTN</name>
<dbReference type="RefSeq" id="WP_259857311.1">
    <property type="nucleotide sequence ID" value="NZ_BAAAST010000201.1"/>
</dbReference>
<sequence length="181" mass="19815">MATSSADLLLHPLRLRIVQSFLGERQLTTADLRRQLTDVPPATLYRQIAALVDGGVLEVTAERKVRGTVERTYRLRAEHASVTPDELAGMSADEHRAAFMAFVAGLLADFDRYLAAGGGDLLRDIAGYRQAGFYATDEELTEIVAAINRAVRPWIDAEPAAGRRRRILTTVLLPATPATET</sequence>
<keyword evidence="2" id="KW-1185">Reference proteome</keyword>
<dbReference type="EMBL" id="CP073720">
    <property type="protein sequence ID" value="UWP79553.1"/>
    <property type="molecule type" value="Genomic_DNA"/>
</dbReference>
<organism evidence="1 2">
    <name type="scientific">Dactylosporangium fulvum</name>
    <dbReference type="NCBI Taxonomy" id="53359"/>
    <lineage>
        <taxon>Bacteria</taxon>
        <taxon>Bacillati</taxon>
        <taxon>Actinomycetota</taxon>
        <taxon>Actinomycetes</taxon>
        <taxon>Micromonosporales</taxon>
        <taxon>Micromonosporaceae</taxon>
        <taxon>Dactylosporangium</taxon>
    </lineage>
</organism>
<dbReference type="Gene3D" id="6.10.140.2180">
    <property type="match status" value="1"/>
</dbReference>
<reference evidence="1" key="2">
    <citation type="submission" date="2022-09" db="EMBL/GenBank/DDBJ databases">
        <title>Biosynthetic gene clusters of Dactylosporangioum fulvum.</title>
        <authorList>
            <person name="Caradec T."/>
        </authorList>
    </citation>
    <scope>NUCLEOTIDE SEQUENCE</scope>
    <source>
        <strain evidence="1">NRRL B-16292</strain>
    </source>
</reference>
<dbReference type="Pfam" id="PF12840">
    <property type="entry name" value="HTH_20"/>
    <property type="match status" value="1"/>
</dbReference>
<proteinExistence type="predicted"/>
<protein>
    <submittedName>
        <fullName evidence="1">Helix-turn-helix domain-containing protein</fullName>
    </submittedName>
</protein>